<keyword evidence="5" id="KW-1185">Reference proteome</keyword>
<dbReference type="AlphaFoldDB" id="A0A437Q516"/>
<evidence type="ECO:0000313" key="5">
    <source>
        <dbReference type="Proteomes" id="UP000282818"/>
    </source>
</evidence>
<evidence type="ECO:0000313" key="4">
    <source>
        <dbReference type="EMBL" id="RVU29598.1"/>
    </source>
</evidence>
<dbReference type="Proteomes" id="UP000282818">
    <property type="component" value="Unassembled WGS sequence"/>
</dbReference>
<protein>
    <submittedName>
        <fullName evidence="4">TetR/AcrR family transcriptional regulator</fullName>
    </submittedName>
</protein>
<dbReference type="RefSeq" id="WP_127695431.1">
    <property type="nucleotide sequence ID" value="NZ_SACQ01000008.1"/>
</dbReference>
<dbReference type="EMBL" id="SACQ01000008">
    <property type="protein sequence ID" value="RVU29598.1"/>
    <property type="molecule type" value="Genomic_DNA"/>
</dbReference>
<dbReference type="Gene3D" id="1.10.357.10">
    <property type="entry name" value="Tetracycline Repressor, domain 2"/>
    <property type="match status" value="1"/>
</dbReference>
<evidence type="ECO:0000256" key="2">
    <source>
        <dbReference type="PROSITE-ProRule" id="PRU00335"/>
    </source>
</evidence>
<accession>A0A437Q516</accession>
<gene>
    <name evidence="4" type="ORF">EOE65_15625</name>
</gene>
<dbReference type="GO" id="GO:0003700">
    <property type="term" value="F:DNA-binding transcription factor activity"/>
    <property type="evidence" value="ECO:0007669"/>
    <property type="project" value="TreeGrafter"/>
</dbReference>
<dbReference type="GO" id="GO:0000976">
    <property type="term" value="F:transcription cis-regulatory region binding"/>
    <property type="evidence" value="ECO:0007669"/>
    <property type="project" value="TreeGrafter"/>
</dbReference>
<sequence>MVSKRQVVARQQSQELEARSSQVQGRAKQRNQQILDVTNTLLEQVGLDDLSTALIAKEVGISVGALYHYYPNKYAILYAIGKQWLDEIERALLDMVQWDIESTPLEILVDAMLARNLKVYQRQRAVLALVQAMFSVPELRELDQQHDAMVISYMAELFKRMGIKRRINERERLARLYLECSHAAFLVVVNQKGERAKRTLADTKLMLCALLKAHLSE</sequence>
<dbReference type="InterPro" id="IPR050109">
    <property type="entry name" value="HTH-type_TetR-like_transc_reg"/>
</dbReference>
<dbReference type="Pfam" id="PF00440">
    <property type="entry name" value="TetR_N"/>
    <property type="match status" value="1"/>
</dbReference>
<evidence type="ECO:0000256" key="1">
    <source>
        <dbReference type="ARBA" id="ARBA00023125"/>
    </source>
</evidence>
<dbReference type="InterPro" id="IPR041669">
    <property type="entry name" value="TetR_C_15"/>
</dbReference>
<comment type="caution">
    <text evidence="4">The sequence shown here is derived from an EMBL/GenBank/DDBJ whole genome shotgun (WGS) entry which is preliminary data.</text>
</comment>
<organism evidence="4 5">
    <name type="scientific">Neptunomonas marina</name>
    <dbReference type="NCBI Taxonomy" id="1815562"/>
    <lineage>
        <taxon>Bacteria</taxon>
        <taxon>Pseudomonadati</taxon>
        <taxon>Pseudomonadota</taxon>
        <taxon>Gammaproteobacteria</taxon>
        <taxon>Oceanospirillales</taxon>
        <taxon>Oceanospirillaceae</taxon>
        <taxon>Neptunomonas</taxon>
    </lineage>
</organism>
<dbReference type="InterPro" id="IPR001647">
    <property type="entry name" value="HTH_TetR"/>
</dbReference>
<reference evidence="4 5" key="1">
    <citation type="submission" date="2019-01" db="EMBL/GenBank/DDBJ databases">
        <authorList>
            <person name="Chen W.-M."/>
        </authorList>
    </citation>
    <scope>NUCLEOTIDE SEQUENCE [LARGE SCALE GENOMIC DNA]</scope>
    <source>
        <strain evidence="4 5">HPM-16</strain>
    </source>
</reference>
<proteinExistence type="predicted"/>
<dbReference type="PANTHER" id="PTHR30055:SF223">
    <property type="entry name" value="HTH-TYPE TRANSCRIPTIONAL REGULATOR UIDR"/>
    <property type="match status" value="1"/>
</dbReference>
<feature type="DNA-binding region" description="H-T-H motif" evidence="2">
    <location>
        <begin position="51"/>
        <end position="70"/>
    </location>
</feature>
<dbReference type="Pfam" id="PF17918">
    <property type="entry name" value="TetR_C_15"/>
    <property type="match status" value="1"/>
</dbReference>
<dbReference type="InterPro" id="IPR009057">
    <property type="entry name" value="Homeodomain-like_sf"/>
</dbReference>
<dbReference type="SUPFAM" id="SSF46689">
    <property type="entry name" value="Homeodomain-like"/>
    <property type="match status" value="1"/>
</dbReference>
<dbReference type="PROSITE" id="PS50977">
    <property type="entry name" value="HTH_TETR_2"/>
    <property type="match status" value="1"/>
</dbReference>
<dbReference type="PRINTS" id="PR00455">
    <property type="entry name" value="HTHTETR"/>
</dbReference>
<dbReference type="PANTHER" id="PTHR30055">
    <property type="entry name" value="HTH-TYPE TRANSCRIPTIONAL REGULATOR RUTR"/>
    <property type="match status" value="1"/>
</dbReference>
<feature type="domain" description="HTH tetR-type" evidence="3">
    <location>
        <begin position="28"/>
        <end position="88"/>
    </location>
</feature>
<evidence type="ECO:0000259" key="3">
    <source>
        <dbReference type="PROSITE" id="PS50977"/>
    </source>
</evidence>
<name>A0A437Q516_9GAMM</name>
<keyword evidence="1 2" id="KW-0238">DNA-binding</keyword>